<dbReference type="OrthoDB" id="9809788at2"/>
<evidence type="ECO:0000313" key="4">
    <source>
        <dbReference type="Proteomes" id="UP000198893"/>
    </source>
</evidence>
<keyword evidence="4" id="KW-1185">Reference proteome</keyword>
<feature type="signal peptide" evidence="1">
    <location>
        <begin position="1"/>
        <end position="18"/>
    </location>
</feature>
<protein>
    <submittedName>
        <fullName evidence="3">Uncharacterized conserved protein</fullName>
    </submittedName>
</protein>
<reference evidence="3 4" key="1">
    <citation type="submission" date="2016-10" db="EMBL/GenBank/DDBJ databases">
        <authorList>
            <person name="de Groot N.N."/>
        </authorList>
    </citation>
    <scope>NUCLEOTIDE SEQUENCE [LARGE SCALE GENOMIC DNA]</scope>
    <source>
        <strain evidence="3 4">DSM 27842</strain>
    </source>
</reference>
<feature type="chain" id="PRO_5011434619" evidence="1">
    <location>
        <begin position="19"/>
        <end position="276"/>
    </location>
</feature>
<dbReference type="InterPro" id="IPR009683">
    <property type="entry name" value="Extensin-like_C"/>
</dbReference>
<accession>A0A1H8SIK7</accession>
<organism evidence="3 4">
    <name type="scientific">Salinihabitans flavidus</name>
    <dbReference type="NCBI Taxonomy" id="569882"/>
    <lineage>
        <taxon>Bacteria</taxon>
        <taxon>Pseudomonadati</taxon>
        <taxon>Pseudomonadota</taxon>
        <taxon>Alphaproteobacteria</taxon>
        <taxon>Rhodobacterales</taxon>
        <taxon>Roseobacteraceae</taxon>
        <taxon>Salinihabitans</taxon>
    </lineage>
</organism>
<dbReference type="Proteomes" id="UP000198893">
    <property type="component" value="Unassembled WGS sequence"/>
</dbReference>
<feature type="domain" description="Extensin-like C-terminal" evidence="2">
    <location>
        <begin position="123"/>
        <end position="276"/>
    </location>
</feature>
<dbReference type="AlphaFoldDB" id="A0A1H8SIK7"/>
<sequence>MRFAAGLVLIGLAGAALAQPPDRSLRPLAREDVFPVAMPGFAPEASLRPVARPFAQRTASVTAVVPSRGAGASMAGGGGEMIRQVSTRGQATAPRPTPSTPRSAALCGDGDIRGAKVGPVTAKVRGCGIDDGVKVHSVSGVLLSRPALMDCRTAKTLKHWIEAGLDPAVGRRGGGVAGLRVAADYSCRTRNHKKGARISEHGKGRAIDISGIQLRDGTEISVLDDWGRGRKGRILQKVHRAACGPFGTVLGPNSDRHHRDHFHFDTARYRSGAYCR</sequence>
<gene>
    <name evidence="3" type="ORF">SAMN04490248_11247</name>
</gene>
<proteinExistence type="predicted"/>
<dbReference type="EMBL" id="FODS01000012">
    <property type="protein sequence ID" value="SEO78356.1"/>
    <property type="molecule type" value="Genomic_DNA"/>
</dbReference>
<evidence type="ECO:0000256" key="1">
    <source>
        <dbReference type="SAM" id="SignalP"/>
    </source>
</evidence>
<evidence type="ECO:0000313" key="3">
    <source>
        <dbReference type="EMBL" id="SEO78356.1"/>
    </source>
</evidence>
<name>A0A1H8SIK7_9RHOB</name>
<dbReference type="STRING" id="569882.SAMN04490248_11247"/>
<dbReference type="Pfam" id="PF06904">
    <property type="entry name" value="Extensin-like_C"/>
    <property type="match status" value="1"/>
</dbReference>
<keyword evidence="1" id="KW-0732">Signal</keyword>
<evidence type="ECO:0000259" key="2">
    <source>
        <dbReference type="Pfam" id="PF06904"/>
    </source>
</evidence>